<keyword evidence="9" id="KW-1185">Reference proteome</keyword>
<keyword evidence="4 6" id="KW-0472">Membrane</keyword>
<evidence type="ECO:0000256" key="1">
    <source>
        <dbReference type="ARBA" id="ARBA00004141"/>
    </source>
</evidence>
<feature type="transmembrane region" description="Helical" evidence="6">
    <location>
        <begin position="279"/>
        <end position="301"/>
    </location>
</feature>
<evidence type="ECO:0000256" key="5">
    <source>
        <dbReference type="SAM" id="MobiDB-lite"/>
    </source>
</evidence>
<keyword evidence="3 6" id="KW-1133">Transmembrane helix</keyword>
<dbReference type="Pfam" id="PF05128">
    <property type="entry name" value="DUF697"/>
    <property type="match status" value="1"/>
</dbReference>
<feature type="region of interest" description="Disordered" evidence="5">
    <location>
        <begin position="373"/>
        <end position="393"/>
    </location>
</feature>
<evidence type="ECO:0000256" key="3">
    <source>
        <dbReference type="ARBA" id="ARBA00022989"/>
    </source>
</evidence>
<reference evidence="8" key="1">
    <citation type="submission" date="2017-10" db="EMBL/GenBank/DDBJ databases">
        <title>Draft genome sequence of the planktic cyanobacteria Tychonema bourrellyi isolated from alpine lentic freshwater.</title>
        <authorList>
            <person name="Tett A."/>
            <person name="Armanini F."/>
            <person name="Asnicar F."/>
            <person name="Boscaini A."/>
            <person name="Pasolli E."/>
            <person name="Zolfo M."/>
            <person name="Donati C."/>
            <person name="Salmaso N."/>
            <person name="Segata N."/>
        </authorList>
    </citation>
    <scope>NUCLEOTIDE SEQUENCE</scope>
    <source>
        <strain evidence="8">FEM_GT703</strain>
    </source>
</reference>
<dbReference type="InterPro" id="IPR027417">
    <property type="entry name" value="P-loop_NTPase"/>
</dbReference>
<dbReference type="SUPFAM" id="SSF52540">
    <property type="entry name" value="P-loop containing nucleoside triphosphate hydrolases"/>
    <property type="match status" value="1"/>
</dbReference>
<dbReference type="Pfam" id="PF01926">
    <property type="entry name" value="MMR_HSR1"/>
    <property type="match status" value="1"/>
</dbReference>
<dbReference type="EMBL" id="NXIB02000008">
    <property type="protein sequence ID" value="PHX56959.1"/>
    <property type="molecule type" value="Genomic_DNA"/>
</dbReference>
<dbReference type="AlphaFoldDB" id="A0A2G4F5E3"/>
<name>A0A2G4F5E3_9CYAN</name>
<feature type="transmembrane region" description="Helical" evidence="6">
    <location>
        <begin position="313"/>
        <end position="336"/>
    </location>
</feature>
<evidence type="ECO:0000313" key="9">
    <source>
        <dbReference type="Proteomes" id="UP000226442"/>
    </source>
</evidence>
<comment type="caution">
    <text evidence="8">The sequence shown here is derived from an EMBL/GenBank/DDBJ whole genome shotgun (WGS) entry which is preliminary data.</text>
</comment>
<dbReference type="InterPro" id="IPR021147">
    <property type="entry name" value="DUF697"/>
</dbReference>
<comment type="subcellular location">
    <subcellularLocation>
        <location evidence="1">Membrane</location>
        <topology evidence="1">Multi-pass membrane protein</topology>
    </subcellularLocation>
</comment>
<evidence type="ECO:0000256" key="2">
    <source>
        <dbReference type="ARBA" id="ARBA00022692"/>
    </source>
</evidence>
<keyword evidence="2 6" id="KW-0812">Transmembrane</keyword>
<proteinExistence type="predicted"/>
<evidence type="ECO:0000256" key="4">
    <source>
        <dbReference type="ARBA" id="ARBA00023136"/>
    </source>
</evidence>
<dbReference type="GO" id="GO:0005525">
    <property type="term" value="F:GTP binding"/>
    <property type="evidence" value="ECO:0007669"/>
    <property type="project" value="InterPro"/>
</dbReference>
<dbReference type="Gene3D" id="3.40.50.300">
    <property type="entry name" value="P-loop containing nucleotide triphosphate hydrolases"/>
    <property type="match status" value="1"/>
</dbReference>
<accession>A0A2G4F5E3</accession>
<dbReference type="GO" id="GO:0016020">
    <property type="term" value="C:membrane"/>
    <property type="evidence" value="ECO:0007669"/>
    <property type="project" value="UniProtKB-SubCell"/>
</dbReference>
<evidence type="ECO:0000259" key="7">
    <source>
        <dbReference type="Pfam" id="PF01926"/>
    </source>
</evidence>
<evidence type="ECO:0000256" key="6">
    <source>
        <dbReference type="SAM" id="Phobius"/>
    </source>
</evidence>
<dbReference type="OrthoDB" id="9255830at2"/>
<gene>
    <name evidence="8" type="ORF">CP500_002415</name>
</gene>
<dbReference type="Proteomes" id="UP000226442">
    <property type="component" value="Unassembled WGS sequence"/>
</dbReference>
<evidence type="ECO:0000313" key="8">
    <source>
        <dbReference type="EMBL" id="PHX56959.1"/>
    </source>
</evidence>
<dbReference type="InterPro" id="IPR006073">
    <property type="entry name" value="GTP-bd"/>
</dbReference>
<organism evidence="8 9">
    <name type="scientific">Tychonema bourrellyi FEM_GT703</name>
    <dbReference type="NCBI Taxonomy" id="2040638"/>
    <lineage>
        <taxon>Bacteria</taxon>
        <taxon>Bacillati</taxon>
        <taxon>Cyanobacteriota</taxon>
        <taxon>Cyanophyceae</taxon>
        <taxon>Oscillatoriophycideae</taxon>
        <taxon>Oscillatoriales</taxon>
        <taxon>Microcoleaceae</taxon>
        <taxon>Tychonema</taxon>
    </lineage>
</organism>
<feature type="domain" description="G" evidence="7">
    <location>
        <begin position="30"/>
        <end position="150"/>
    </location>
</feature>
<sequence length="393" mass="42950">MSDDFSLDDLLIKSYDAFKDAENDVGQCNVLVIGKTGVGKSTLINAVFRQRLAETGVGRPVTHGIRQYTKPNCPIAVYDTPGLELNAEQIKIIQLNVAKLIEDQRLLHPKEHIHVIWYCINHGANRIESVEESWLREMEIMDVPVILVLTQTTSKKPSEFFKQLEHMNLPVSQVIPVMAEPEEIDEDYTVKSHGLDKLVDATFQLLPEVAKKAFVKEQIANIGLKSDMAFKYLSAYVAGSAIIGATPVPFADAPILMTMQTAMIANITVIFGMPFDKGFISAMLSAISGAGGVTAVGRSIVTNLIKMIPGAGTIVGGAISGATAATLTLALGLAYIEVLKVYMKSQINGEKLSLPQLTKMFVDLYKDYASSGRKTLKDDNRNQPKPPNQINID</sequence>
<dbReference type="RefSeq" id="WP_096831442.1">
    <property type="nucleotide sequence ID" value="NZ_NXIB02000008.1"/>
</dbReference>
<dbReference type="CDD" id="cd00882">
    <property type="entry name" value="Ras_like_GTPase"/>
    <property type="match status" value="1"/>
</dbReference>
<protein>
    <submittedName>
        <fullName evidence="8">GTP-binding protein</fullName>
    </submittedName>
</protein>